<dbReference type="PROSITE" id="PS51109">
    <property type="entry name" value="G5"/>
    <property type="match status" value="5"/>
</dbReference>
<evidence type="ECO:0000313" key="9">
    <source>
        <dbReference type="EMBL" id="AUW95696.1"/>
    </source>
</evidence>
<evidence type="ECO:0000256" key="1">
    <source>
        <dbReference type="ARBA" id="ARBA00022512"/>
    </source>
</evidence>
<keyword evidence="2" id="KW-0964">Secreted</keyword>
<feature type="domain" description="G5" evidence="8">
    <location>
        <begin position="195"/>
        <end position="276"/>
    </location>
</feature>
<dbReference type="GeneID" id="98392360"/>
<evidence type="ECO:0000256" key="6">
    <source>
        <dbReference type="SAM" id="SignalP"/>
    </source>
</evidence>
<proteinExistence type="predicted"/>
<reference evidence="9 10" key="1">
    <citation type="submission" date="2017-12" db="EMBL/GenBank/DDBJ databases">
        <authorList>
            <person name="Hurst M.R.H."/>
        </authorList>
    </citation>
    <scope>NUCLEOTIDE SEQUENCE [LARGE SCALE GENOMIC DNA]</scope>
    <source>
        <strain evidence="9 10">TH11417</strain>
    </source>
</reference>
<dbReference type="Gene3D" id="2.20.230.10">
    <property type="entry name" value="Resuscitation-promoting factor rpfb"/>
    <property type="match status" value="8"/>
</dbReference>
<evidence type="ECO:0000256" key="4">
    <source>
        <dbReference type="ARBA" id="ARBA00023088"/>
    </source>
</evidence>
<keyword evidence="3 6" id="KW-0732">Signal</keyword>
<keyword evidence="5" id="KW-0812">Transmembrane</keyword>
<accession>A0A2L0D1N8</accession>
<dbReference type="InterPro" id="IPR011098">
    <property type="entry name" value="G5_dom"/>
</dbReference>
<gene>
    <name evidence="9" type="ORF">C0J00_00350</name>
</gene>
<feature type="domain" description="G5" evidence="8">
    <location>
        <begin position="796"/>
        <end position="875"/>
    </location>
</feature>
<dbReference type="KEGG" id="splr:C0J00_00350"/>
<evidence type="ECO:0000256" key="3">
    <source>
        <dbReference type="ARBA" id="ARBA00022729"/>
    </source>
</evidence>
<feature type="chain" id="PRO_5014837080" evidence="6">
    <location>
        <begin position="25"/>
        <end position="949"/>
    </location>
</feature>
<evidence type="ECO:0000313" key="10">
    <source>
        <dbReference type="Proteomes" id="UP000238956"/>
    </source>
</evidence>
<protein>
    <submittedName>
        <fullName evidence="9">Uncharacterized protein</fullName>
    </submittedName>
</protein>
<keyword evidence="1" id="KW-0134">Cell wall</keyword>
<dbReference type="EMBL" id="CP025536">
    <property type="protein sequence ID" value="AUW95696.1"/>
    <property type="molecule type" value="Genomic_DNA"/>
</dbReference>
<dbReference type="Pfam" id="PF00746">
    <property type="entry name" value="Gram_pos_anchor"/>
    <property type="match status" value="1"/>
</dbReference>
<dbReference type="InterPro" id="IPR019931">
    <property type="entry name" value="LPXTG_anchor"/>
</dbReference>
<dbReference type="RefSeq" id="WP_104967057.1">
    <property type="nucleotide sequence ID" value="NZ_CP025536.1"/>
</dbReference>
<keyword evidence="5" id="KW-1133">Transmembrane helix</keyword>
<evidence type="ECO:0000256" key="2">
    <source>
        <dbReference type="ARBA" id="ARBA00022525"/>
    </source>
</evidence>
<dbReference type="Pfam" id="PF07501">
    <property type="entry name" value="G5"/>
    <property type="match status" value="5"/>
</dbReference>
<dbReference type="SMART" id="SM01208">
    <property type="entry name" value="G5"/>
    <property type="match status" value="10"/>
</dbReference>
<feature type="signal peptide" evidence="6">
    <location>
        <begin position="1"/>
        <end position="24"/>
    </location>
</feature>
<feature type="transmembrane region" description="Helical" evidence="5">
    <location>
        <begin position="924"/>
        <end position="943"/>
    </location>
</feature>
<dbReference type="AlphaFoldDB" id="A0A2L0D1N8"/>
<keyword evidence="5" id="KW-0472">Membrane</keyword>
<reference evidence="9 10" key="2">
    <citation type="submission" date="2018-02" db="EMBL/GenBank/DDBJ databases">
        <title>Whole genome sequencing analysis of Streptococcus pluranimalium isolated from cattle infected mastitis in China.</title>
        <authorList>
            <person name="Zhang J.-R."/>
            <person name="Hu G.-Z."/>
        </authorList>
    </citation>
    <scope>NUCLEOTIDE SEQUENCE [LARGE SCALE GENOMIC DNA]</scope>
    <source>
        <strain evidence="9 10">TH11417</strain>
    </source>
</reference>
<organism evidence="9 10">
    <name type="scientific">Streptococcus pluranimalium</name>
    <dbReference type="NCBI Taxonomy" id="82348"/>
    <lineage>
        <taxon>Bacteria</taxon>
        <taxon>Bacillati</taxon>
        <taxon>Bacillota</taxon>
        <taxon>Bacilli</taxon>
        <taxon>Lactobacillales</taxon>
        <taxon>Streptococcaceae</taxon>
        <taxon>Streptococcus</taxon>
    </lineage>
</organism>
<evidence type="ECO:0000259" key="7">
    <source>
        <dbReference type="PROSITE" id="PS50847"/>
    </source>
</evidence>
<feature type="domain" description="G5" evidence="8">
    <location>
        <begin position="566"/>
        <end position="646"/>
    </location>
</feature>
<dbReference type="NCBIfam" id="TIGR01167">
    <property type="entry name" value="LPXTG_anchor"/>
    <property type="match status" value="1"/>
</dbReference>
<feature type="domain" description="Gram-positive cocci surface proteins LPxTG" evidence="7">
    <location>
        <begin position="915"/>
        <end position="949"/>
    </location>
</feature>
<name>A0A2L0D1N8_9STRE</name>
<sequence>MDNKQLKKLAVVSAITLFSSTILSSTNFQNGKLQLGTPVVLAEDPPVDEDVPDANELKKITDAEAIYSDTLALLEEESYSDEAKEFAKSDLDTIDLASLRAMNYTRAKNIVAQIDALYAKINGTDTTADPEPNPQPTITKETEVFPVGTIYSEDPNSEANTQTVISEGTPGEITYIVTDGVRDQGTETTPMVPRRVSVGTKPTVVTEEIPAPADIEEKDSELEEGQRVLKSAGTKGSRTTTTTYSLNLTTGEAVANTPTVEETPGTAAVYRVGTKKVAQPPVVTTRTEVIPVTTVYTADPTKEANSQEVTFEGTAGEKTYTTTDGVEDDGVVTKVMQPKQVTVGTKPTVVTEALPAPTDIEEEDPTLEEGKRELKTPAVDGSRTTTTTYSLDPATGLVTANEPVVEETPGTAAVYRVGTKEVAQPPVVTTRTEVIPVTTVYTEDPTKEANSQEVTFEGSVGERTYTTTDGVEDDGVVTKVMQPKQVTVGTKPTVVTEALPAPADIEEEDPTLEEGKRELKTPAVDGSRTTTTTYSLDPATGLVTANEPVVEETPGTAAVYRVGTKEVAQPPVVTTRTEVIPVTTVYTEDPTKEANSQEVTFEGSVGERTYTTTDGVEDDGVVTKVMQPKQVTVGTKPTVVTEALPAPADIEEEDPTLEEGKRELKTPAVDGSRTTTTTYSLDPATGLVTANEPVVEETPGTAAVYRVGLKKLTPISVPEIKEETETETIGFTTEKRENPDLPKGETRVIQAGKDGARTITYRVTTVDGIETGRVVLSDETSPAVVEIIEVGTKDIAGTPVVTEEMVTEAIGFTTEKRENPDLPKGETRVIQAGKDGARTITYRVITVDGIETSRVVVSDESVAPVAEIIEVGTKAVSSSDETTNQSSTNVATTTNPIVTSQLTKVIKTTIVKKELPKTGEQQSMLTMVGIALLGMVTAIFTLGKKKPKN</sequence>
<dbReference type="Proteomes" id="UP000238956">
    <property type="component" value="Chromosome"/>
</dbReference>
<evidence type="ECO:0000259" key="8">
    <source>
        <dbReference type="PROSITE" id="PS51109"/>
    </source>
</evidence>
<feature type="domain" description="G5" evidence="8">
    <location>
        <begin position="715"/>
        <end position="794"/>
    </location>
</feature>
<dbReference type="PROSITE" id="PS50847">
    <property type="entry name" value="GRAM_POS_ANCHORING"/>
    <property type="match status" value="1"/>
</dbReference>
<dbReference type="OrthoDB" id="9798935at2"/>
<feature type="domain" description="G5" evidence="8">
    <location>
        <begin position="421"/>
        <end position="501"/>
    </location>
</feature>
<keyword evidence="10" id="KW-1185">Reference proteome</keyword>
<keyword evidence="4" id="KW-0572">Peptidoglycan-anchor</keyword>
<evidence type="ECO:0000256" key="5">
    <source>
        <dbReference type="SAM" id="Phobius"/>
    </source>
</evidence>